<organism evidence="3 4">
    <name type="scientific">Thermococcus thioreducens</name>
    <dbReference type="NCBI Taxonomy" id="277988"/>
    <lineage>
        <taxon>Archaea</taxon>
        <taxon>Methanobacteriati</taxon>
        <taxon>Methanobacteriota</taxon>
        <taxon>Thermococci</taxon>
        <taxon>Thermococcales</taxon>
        <taxon>Thermococcaceae</taxon>
        <taxon>Thermococcus</taxon>
    </lineage>
</organism>
<dbReference type="Proteomes" id="UP000250136">
    <property type="component" value="Chromosome"/>
</dbReference>
<dbReference type="InterPro" id="IPR011335">
    <property type="entry name" value="Restrct_endonuc-II-like"/>
</dbReference>
<protein>
    <submittedName>
        <fullName evidence="3">Restriction endonuclease</fullName>
    </submittedName>
</protein>
<keyword evidence="5" id="KW-1185">Reference proteome</keyword>
<keyword evidence="3" id="KW-0378">Hydrolase</keyword>
<evidence type="ECO:0000313" key="5">
    <source>
        <dbReference type="Proteomes" id="UP000250136"/>
    </source>
</evidence>
<proteinExistence type="predicted"/>
<keyword evidence="3" id="KW-0540">Nuclease</keyword>
<dbReference type="GeneID" id="33334377"/>
<name>A0A1I0M8E2_9EURY</name>
<evidence type="ECO:0000313" key="4">
    <source>
        <dbReference type="Proteomes" id="UP000182125"/>
    </source>
</evidence>
<dbReference type="InterPro" id="IPR052906">
    <property type="entry name" value="Type_IV_Methyl-Rstrct_Enzyme"/>
</dbReference>
<reference evidence="3 4" key="2">
    <citation type="submission" date="2016-10" db="EMBL/GenBank/DDBJ databases">
        <authorList>
            <person name="de Groot N.N."/>
        </authorList>
    </citation>
    <scope>NUCLEOTIDE SEQUENCE [LARGE SCALE GENOMIC DNA]</scope>
    <source>
        <strain evidence="3 4">OGL-20</strain>
    </source>
</reference>
<evidence type="ECO:0000259" key="1">
    <source>
        <dbReference type="Pfam" id="PF04471"/>
    </source>
</evidence>
<dbReference type="InterPro" id="IPR011856">
    <property type="entry name" value="tRNA_endonuc-like_dom_sf"/>
</dbReference>
<gene>
    <name evidence="2" type="ORF">A3L14_08095</name>
    <name evidence="3" type="ORF">SAMN05216170_0326</name>
</gene>
<dbReference type="GO" id="GO:0015666">
    <property type="term" value="F:restriction endodeoxyribonuclease activity"/>
    <property type="evidence" value="ECO:0007669"/>
    <property type="project" value="TreeGrafter"/>
</dbReference>
<dbReference type="Gene3D" id="3.40.1350.10">
    <property type="match status" value="1"/>
</dbReference>
<dbReference type="GO" id="GO:0003677">
    <property type="term" value="F:DNA binding"/>
    <property type="evidence" value="ECO:0007669"/>
    <property type="project" value="InterPro"/>
</dbReference>
<dbReference type="InterPro" id="IPR007560">
    <property type="entry name" value="Restrct_endonuc_IV_Mrr"/>
</dbReference>
<dbReference type="Pfam" id="PF04471">
    <property type="entry name" value="Mrr_cat"/>
    <property type="match status" value="1"/>
</dbReference>
<dbReference type="GO" id="GO:0009307">
    <property type="term" value="P:DNA restriction-modification system"/>
    <property type="evidence" value="ECO:0007669"/>
    <property type="project" value="InterPro"/>
</dbReference>
<dbReference type="OrthoDB" id="95588at2157"/>
<keyword evidence="3" id="KW-0255">Endonuclease</keyword>
<evidence type="ECO:0000313" key="3">
    <source>
        <dbReference type="EMBL" id="SEV84388.1"/>
    </source>
</evidence>
<dbReference type="EMBL" id="FOIW01000001">
    <property type="protein sequence ID" value="SEV84388.1"/>
    <property type="molecule type" value="Genomic_DNA"/>
</dbReference>
<dbReference type="KEGG" id="ttd:A3L14_08095"/>
<evidence type="ECO:0000313" key="2">
    <source>
        <dbReference type="EMBL" id="ASJ12846.1"/>
    </source>
</evidence>
<dbReference type="PANTHER" id="PTHR30015:SF7">
    <property type="entry name" value="TYPE IV METHYL-DIRECTED RESTRICTION ENZYME ECOKMRR"/>
    <property type="match status" value="1"/>
</dbReference>
<reference evidence="2 5" key="1">
    <citation type="submission" date="2016-04" db="EMBL/GenBank/DDBJ databases">
        <title>Complete genome sequence of Thermococcus thioreducens type strain OGL-20P.</title>
        <authorList>
            <person name="Oger P.M."/>
        </authorList>
    </citation>
    <scope>NUCLEOTIDE SEQUENCE [LARGE SCALE GENOMIC DNA]</scope>
    <source>
        <strain evidence="2 5">OGL-20P</strain>
    </source>
</reference>
<dbReference type="RefSeq" id="WP_074631149.1">
    <property type="nucleotide sequence ID" value="NZ_CP015105.1"/>
</dbReference>
<sequence>MPWTQDIIMLAPEDVLIENVIELLKRMGFRDYERVSSKKDWGIDIVAIRDDPIAGMEKLVIAVHRKGLASSRDVNVFADLVEKYKADKGILISTAGFTKDAKVLISREYRGRIIPWDGEKLASLFHNYSVEPPEELVRMAENARKKPEKKSALNEFELDAPLLHDFSAENVFKKVASFASSRYPVKPSEMSLLSLSVTLSSAYIFSWSIEEGNQKDKAVVFSGDKIVLRATEDKNLSVPVTKALLNDASAIRATERDIEVPISPSEAVLLLKERAAGELNVPEGKISIHERKKVYVPKLAKLDLKVGDNRAKATVNLETGEVRFDISPLPDEYFVRKTEEMVFEQTGEEVLEKELRRERGRVRISGKTKSFSFEMTFNEYTGRPLSLEALLSDEALDELLRKVYPDGKVINLEKGRKVAVADILLSDGIAVLEVDLTNGQHREIRKLPSPDEAFKNAREVIEANFPLRNLEMKSHRVLEHKYLELALESPDGKATVKVDGATGDVLDYLVEITPERAKELVAERYPDFEIVSVEGNEAEYTLKAENDRHVVTIRLSRDGKLVEEVDRVLRRELAEKIALERAREIDEEAGIDSISLDENWNVEFAGKTKIGNLTLHRATGEVLKENVRFTEMAIETMYHEHLRKTFGEEALTTERLTHYKDRGYINIKVSGRGKFYYARIDTKTGKILSEDTAPIKGIAAKLKRLQLESKYK</sequence>
<dbReference type="EMBL" id="CP015105">
    <property type="protein sequence ID" value="ASJ12846.1"/>
    <property type="molecule type" value="Genomic_DNA"/>
</dbReference>
<dbReference type="Proteomes" id="UP000182125">
    <property type="component" value="Unassembled WGS sequence"/>
</dbReference>
<dbReference type="AlphaFoldDB" id="A0A1I0M8E2"/>
<dbReference type="PANTHER" id="PTHR30015">
    <property type="entry name" value="MRR RESTRICTION SYSTEM PROTEIN"/>
    <property type="match status" value="1"/>
</dbReference>
<feature type="domain" description="Restriction endonuclease type IV Mrr" evidence="1">
    <location>
        <begin position="20"/>
        <end position="124"/>
    </location>
</feature>
<accession>A0A1I0M8E2</accession>
<dbReference type="SUPFAM" id="SSF52980">
    <property type="entry name" value="Restriction endonuclease-like"/>
    <property type="match status" value="1"/>
</dbReference>